<dbReference type="AlphaFoldDB" id="A0AAC9ZCD8"/>
<keyword evidence="7" id="KW-0614">Plasmid</keyword>
<dbReference type="GO" id="GO:0003700">
    <property type="term" value="F:DNA-binding transcription factor activity"/>
    <property type="evidence" value="ECO:0007669"/>
    <property type="project" value="TreeGrafter"/>
</dbReference>
<dbReference type="PRINTS" id="PR00455">
    <property type="entry name" value="HTHTETR"/>
</dbReference>
<dbReference type="Proteomes" id="UP000217545">
    <property type="component" value="Plasmid pP63_d"/>
</dbReference>
<dbReference type="PROSITE" id="PS50977">
    <property type="entry name" value="HTH_TETR_2"/>
    <property type="match status" value="1"/>
</dbReference>
<feature type="region of interest" description="Disordered" evidence="5">
    <location>
        <begin position="1"/>
        <end position="23"/>
    </location>
</feature>
<dbReference type="Pfam" id="PF00440">
    <property type="entry name" value="TetR_N"/>
    <property type="match status" value="1"/>
</dbReference>
<geneLocation type="plasmid" evidence="8">
    <name>pp63_d</name>
</geneLocation>
<protein>
    <submittedName>
        <fullName evidence="7">Transcriptional regulator, TetR family</fullName>
    </submittedName>
</protein>
<accession>A0AAC9ZCD8</accession>
<dbReference type="PANTHER" id="PTHR30055">
    <property type="entry name" value="HTH-TYPE TRANSCRIPTIONAL REGULATOR RUTR"/>
    <property type="match status" value="1"/>
</dbReference>
<dbReference type="Gene3D" id="1.10.357.10">
    <property type="entry name" value="Tetracycline Repressor, domain 2"/>
    <property type="match status" value="1"/>
</dbReference>
<evidence type="ECO:0000313" key="7">
    <source>
        <dbReference type="EMBL" id="ATF08201.1"/>
    </source>
</evidence>
<evidence type="ECO:0000259" key="6">
    <source>
        <dbReference type="PROSITE" id="PS50977"/>
    </source>
</evidence>
<organism evidence="7 8">
    <name type="scientific">Phaeobacter gallaeciensis</name>
    <dbReference type="NCBI Taxonomy" id="60890"/>
    <lineage>
        <taxon>Bacteria</taxon>
        <taxon>Pseudomonadati</taxon>
        <taxon>Pseudomonadota</taxon>
        <taxon>Alphaproteobacteria</taxon>
        <taxon>Rhodobacterales</taxon>
        <taxon>Roseobacteraceae</taxon>
        <taxon>Phaeobacter</taxon>
    </lineage>
</organism>
<evidence type="ECO:0000256" key="2">
    <source>
        <dbReference type="ARBA" id="ARBA00023125"/>
    </source>
</evidence>
<keyword evidence="3" id="KW-0804">Transcription</keyword>
<evidence type="ECO:0000313" key="8">
    <source>
        <dbReference type="Proteomes" id="UP000217545"/>
    </source>
</evidence>
<feature type="DNA-binding region" description="H-T-H motif" evidence="4">
    <location>
        <begin position="48"/>
        <end position="67"/>
    </location>
</feature>
<dbReference type="RefSeq" id="WP_024099563.1">
    <property type="nucleotide sequence ID" value="NZ_CP010592.1"/>
</dbReference>
<proteinExistence type="predicted"/>
<dbReference type="InterPro" id="IPR009057">
    <property type="entry name" value="Homeodomain-like_sf"/>
</dbReference>
<evidence type="ECO:0000256" key="4">
    <source>
        <dbReference type="PROSITE-ProRule" id="PRU00335"/>
    </source>
</evidence>
<feature type="domain" description="HTH tetR-type" evidence="6">
    <location>
        <begin position="25"/>
        <end position="85"/>
    </location>
</feature>
<dbReference type="SUPFAM" id="SSF46689">
    <property type="entry name" value="Homeodomain-like"/>
    <property type="match status" value="1"/>
</dbReference>
<dbReference type="GO" id="GO:0000976">
    <property type="term" value="F:transcription cis-regulatory region binding"/>
    <property type="evidence" value="ECO:0007669"/>
    <property type="project" value="TreeGrafter"/>
</dbReference>
<dbReference type="EMBL" id="CP010788">
    <property type="protein sequence ID" value="ATF08201.1"/>
    <property type="molecule type" value="Genomic_DNA"/>
</dbReference>
<dbReference type="InterPro" id="IPR050109">
    <property type="entry name" value="HTH-type_TetR-like_transc_reg"/>
</dbReference>
<evidence type="ECO:0000256" key="1">
    <source>
        <dbReference type="ARBA" id="ARBA00023015"/>
    </source>
</evidence>
<evidence type="ECO:0000256" key="3">
    <source>
        <dbReference type="ARBA" id="ARBA00023163"/>
    </source>
</evidence>
<keyword evidence="2 4" id="KW-0238">DNA-binding</keyword>
<evidence type="ECO:0000256" key="5">
    <source>
        <dbReference type="SAM" id="MobiDB-lite"/>
    </source>
</evidence>
<keyword evidence="1" id="KW-0805">Transcription regulation</keyword>
<sequence>MTGDVTKQGATPRRGRPALSEDALQQRREEITTVALHLFIQEGFASVSMRRLGKEVGLTPMALYRYFPSKMEILSTIWAHILGAAFKEVDSAATGVQTPVDRLRSASHSYVDYWFRNIDHYHLVFMSSGVSKKDVTSFVSRESVIDAYEIFFNTVASGLELPRCHERVKIATDGLICQLHGIMHSLITMQGVEWTPRGQLVDLAVDSVVGHIDR</sequence>
<gene>
    <name evidence="7" type="ORF">PhaeoP63_04170</name>
</gene>
<dbReference type="PANTHER" id="PTHR30055:SF234">
    <property type="entry name" value="HTH-TYPE TRANSCRIPTIONAL REGULATOR BETI"/>
    <property type="match status" value="1"/>
</dbReference>
<dbReference type="InterPro" id="IPR001647">
    <property type="entry name" value="HTH_TetR"/>
</dbReference>
<name>A0AAC9ZCD8_9RHOB</name>
<reference evidence="7 8" key="1">
    <citation type="journal article" date="2017" name="Front. Microbiol.">
        <title>Phaeobacter piscinae sp. nov., a species of the Roseobacter group and potential aquaculture probiont.</title>
        <authorList>
            <person name="Sonnenschein E.C."/>
            <person name="Phippen C.B.W."/>
            <person name="Nielsen K.F."/>
            <person name="Mateiu R.V."/>
            <person name="Melchiorsen J."/>
            <person name="Gram L."/>
            <person name="Overmann J."/>
            <person name="Freese H.M."/>
        </authorList>
    </citation>
    <scope>NUCLEOTIDE SEQUENCE [LARGE SCALE GENOMIC DNA]</scope>
    <source>
        <strain evidence="7 8">P63</strain>
    </source>
</reference>
<dbReference type="GeneID" id="31848561"/>